<name>O33092_MYCLR</name>
<proteinExistence type="predicted"/>
<dbReference type="EMBL" id="Y14967">
    <property type="protein sequence ID" value="CAA75208.1"/>
    <property type="molecule type" value="Genomic_DNA"/>
</dbReference>
<dbReference type="AlphaFoldDB" id="O33092"/>
<reference evidence="1" key="1">
    <citation type="journal article" date="1993" name="Mol. Microbiol.">
        <title>Use of an ordered cosmid library to deduce the genomic organization of Mycobacterium leprae.</title>
        <authorList>
            <person name="Eiglmeier K."/>
            <person name="Honore N."/>
            <person name="Woods S.A."/>
            <person name="Caudron B."/>
            <person name="Cole S.T."/>
        </authorList>
    </citation>
    <scope>NUCLEOTIDE SEQUENCE</scope>
</reference>
<sequence length="139" mass="15509">MEGIGGAMFYFTIMTLTKITNLQGVLSYLPKMIANLPNDLINLIPGLINLIPGLINLIPGLIDWTGGLISKIPGIWPPNFNISERSDSISELLEFIWHHFPSFPVFLKFEFPGSLITVYLTCRTCPNYSATWESCLCGE</sequence>
<accession>O33092</accession>
<reference evidence="1" key="2">
    <citation type="submission" date="1997-08" db="EMBL/GenBank/DDBJ databases">
        <authorList>
            <person name="Eiglmeier K."/>
            <person name="Garnier T."/>
            <person name="De Rossi E."/>
            <person name="Fsihi H."/>
            <person name="Cole S.T."/>
        </authorList>
    </citation>
    <scope>NUCLEOTIDE SEQUENCE</scope>
</reference>
<organism evidence="1">
    <name type="scientific">Mycobacterium leprae</name>
    <dbReference type="NCBI Taxonomy" id="1769"/>
    <lineage>
        <taxon>Bacteria</taxon>
        <taxon>Bacillati</taxon>
        <taxon>Actinomycetota</taxon>
        <taxon>Actinomycetes</taxon>
        <taxon>Mycobacteriales</taxon>
        <taxon>Mycobacteriaceae</taxon>
        <taxon>Mycobacterium</taxon>
    </lineage>
</organism>
<evidence type="ECO:0000313" key="1">
    <source>
        <dbReference type="EMBL" id="CAA75208.1"/>
    </source>
</evidence>
<protein>
    <submittedName>
        <fullName evidence="1">Uncharacterized protein MLCB628.21c</fullName>
    </submittedName>
</protein>
<dbReference type="PIR" id="T10040">
    <property type="entry name" value="T10040"/>
</dbReference>
<gene>
    <name evidence="1" type="primary">MLCB628.21c</name>
</gene>